<comment type="caution">
    <text evidence="1">The sequence shown here is derived from an EMBL/GenBank/DDBJ whole genome shotgun (WGS) entry which is preliminary data.</text>
</comment>
<evidence type="ECO:0000313" key="1">
    <source>
        <dbReference type="EMBL" id="KAK4006280.1"/>
    </source>
</evidence>
<name>A0ABQ9Z1E3_9CRUS</name>
<reference evidence="1 2" key="1">
    <citation type="journal article" date="2023" name="Nucleic Acids Res.">
        <title>The hologenome of Daphnia magna reveals possible DNA methylation and microbiome-mediated evolution of the host genome.</title>
        <authorList>
            <person name="Chaturvedi A."/>
            <person name="Li X."/>
            <person name="Dhandapani V."/>
            <person name="Marshall H."/>
            <person name="Kissane S."/>
            <person name="Cuenca-Cambronero M."/>
            <person name="Asole G."/>
            <person name="Calvet F."/>
            <person name="Ruiz-Romero M."/>
            <person name="Marangio P."/>
            <person name="Guigo R."/>
            <person name="Rago D."/>
            <person name="Mirbahai L."/>
            <person name="Eastwood N."/>
            <person name="Colbourne J.K."/>
            <person name="Zhou J."/>
            <person name="Mallon E."/>
            <person name="Orsini L."/>
        </authorList>
    </citation>
    <scope>NUCLEOTIDE SEQUENCE [LARGE SCALE GENOMIC DNA]</scope>
    <source>
        <strain evidence="1">LRV0_1</strain>
    </source>
</reference>
<evidence type="ECO:0000313" key="2">
    <source>
        <dbReference type="Proteomes" id="UP001234178"/>
    </source>
</evidence>
<proteinExistence type="predicted"/>
<keyword evidence="2" id="KW-1185">Reference proteome</keyword>
<dbReference type="Proteomes" id="UP001234178">
    <property type="component" value="Unassembled WGS sequence"/>
</dbReference>
<evidence type="ECO:0008006" key="3">
    <source>
        <dbReference type="Google" id="ProtNLM"/>
    </source>
</evidence>
<organism evidence="1 2">
    <name type="scientific">Daphnia magna</name>
    <dbReference type="NCBI Taxonomy" id="35525"/>
    <lineage>
        <taxon>Eukaryota</taxon>
        <taxon>Metazoa</taxon>
        <taxon>Ecdysozoa</taxon>
        <taxon>Arthropoda</taxon>
        <taxon>Crustacea</taxon>
        <taxon>Branchiopoda</taxon>
        <taxon>Diplostraca</taxon>
        <taxon>Cladocera</taxon>
        <taxon>Anomopoda</taxon>
        <taxon>Daphniidae</taxon>
        <taxon>Daphnia</taxon>
    </lineage>
</organism>
<sequence length="168" mass="18053">MGHHTSICNKAVKPKSVTATVAASPMLKVADGAPLSIEARLFGGVYVQTATVVVEGPNGWHQAIAYIDQGSNATLVRSELAQTLGLQEVGKINLKLQAVGHIHPEKERSVRKLRLRGTIPQAEDIVAEMSHPLLGQSCDRGEEIIGRSPLQERYADMQSGRGVIRATV</sequence>
<accession>A0ABQ9Z1E3</accession>
<gene>
    <name evidence="1" type="ORF">OUZ56_011434</name>
</gene>
<protein>
    <recommendedName>
        <fullName evidence="3">Peptidase A2 domain-containing protein</fullName>
    </recommendedName>
</protein>
<dbReference type="EMBL" id="JAOYFB010000002">
    <property type="protein sequence ID" value="KAK4006280.1"/>
    <property type="molecule type" value="Genomic_DNA"/>
</dbReference>